<evidence type="ECO:0008006" key="11">
    <source>
        <dbReference type="Google" id="ProtNLM"/>
    </source>
</evidence>
<dbReference type="EMBL" id="JARVKM010000013">
    <property type="protein sequence ID" value="KAK9778853.1"/>
    <property type="molecule type" value="Genomic_DNA"/>
</dbReference>
<keyword evidence="4" id="KW-0479">Metal-binding</keyword>
<organism evidence="9 10">
    <name type="scientific">Seiridium cardinale</name>
    <dbReference type="NCBI Taxonomy" id="138064"/>
    <lineage>
        <taxon>Eukaryota</taxon>
        <taxon>Fungi</taxon>
        <taxon>Dikarya</taxon>
        <taxon>Ascomycota</taxon>
        <taxon>Pezizomycotina</taxon>
        <taxon>Sordariomycetes</taxon>
        <taxon>Xylariomycetidae</taxon>
        <taxon>Amphisphaeriales</taxon>
        <taxon>Sporocadaceae</taxon>
        <taxon>Seiridium</taxon>
    </lineage>
</organism>
<dbReference type="SUPFAM" id="SSF46689">
    <property type="entry name" value="Homeodomain-like"/>
    <property type="match status" value="1"/>
</dbReference>
<evidence type="ECO:0000256" key="1">
    <source>
        <dbReference type="ARBA" id="ARBA00023125"/>
    </source>
</evidence>
<dbReference type="PROSITE" id="PS50157">
    <property type="entry name" value="ZINC_FINGER_C2H2_2"/>
    <property type="match status" value="1"/>
</dbReference>
<keyword evidence="10" id="KW-1185">Reference proteome</keyword>
<keyword evidence="3 5" id="KW-0539">Nucleus</keyword>
<dbReference type="InterPro" id="IPR008422">
    <property type="entry name" value="KN_HD"/>
</dbReference>
<evidence type="ECO:0000313" key="9">
    <source>
        <dbReference type="EMBL" id="KAK9778853.1"/>
    </source>
</evidence>
<feature type="region of interest" description="Disordered" evidence="6">
    <location>
        <begin position="242"/>
        <end position="274"/>
    </location>
</feature>
<feature type="compositionally biased region" description="Low complexity" evidence="6">
    <location>
        <begin position="167"/>
        <end position="184"/>
    </location>
</feature>
<evidence type="ECO:0000256" key="5">
    <source>
        <dbReference type="PROSITE-ProRule" id="PRU00108"/>
    </source>
</evidence>
<evidence type="ECO:0000256" key="4">
    <source>
        <dbReference type="PROSITE-ProRule" id="PRU00042"/>
    </source>
</evidence>
<dbReference type="Proteomes" id="UP001465668">
    <property type="component" value="Unassembled WGS sequence"/>
</dbReference>
<keyword evidence="4" id="KW-0862">Zinc</keyword>
<comment type="subcellular location">
    <subcellularLocation>
        <location evidence="5">Nucleus</location>
    </subcellularLocation>
</comment>
<accession>A0ABR2XYG8</accession>
<dbReference type="PROSITE" id="PS00028">
    <property type="entry name" value="ZINC_FINGER_C2H2_1"/>
    <property type="match status" value="1"/>
</dbReference>
<dbReference type="InterPro" id="IPR013087">
    <property type="entry name" value="Znf_C2H2_type"/>
</dbReference>
<feature type="domain" description="C2H2-type" evidence="8">
    <location>
        <begin position="370"/>
        <end position="393"/>
    </location>
</feature>
<evidence type="ECO:0000313" key="10">
    <source>
        <dbReference type="Proteomes" id="UP001465668"/>
    </source>
</evidence>
<evidence type="ECO:0000259" key="8">
    <source>
        <dbReference type="PROSITE" id="PS50157"/>
    </source>
</evidence>
<evidence type="ECO:0000256" key="3">
    <source>
        <dbReference type="ARBA" id="ARBA00023242"/>
    </source>
</evidence>
<dbReference type="InterPro" id="IPR050224">
    <property type="entry name" value="TALE_homeobox"/>
</dbReference>
<proteinExistence type="predicted"/>
<dbReference type="CDD" id="cd00086">
    <property type="entry name" value="homeodomain"/>
    <property type="match status" value="1"/>
</dbReference>
<dbReference type="SMART" id="SM00355">
    <property type="entry name" value="ZnF_C2H2"/>
    <property type="match status" value="2"/>
</dbReference>
<dbReference type="PANTHER" id="PTHR11850">
    <property type="entry name" value="HOMEOBOX PROTEIN TRANSCRIPTION FACTORS"/>
    <property type="match status" value="1"/>
</dbReference>
<dbReference type="SMART" id="SM00389">
    <property type="entry name" value="HOX"/>
    <property type="match status" value="1"/>
</dbReference>
<keyword evidence="2 5" id="KW-0371">Homeobox</keyword>
<sequence length="539" mass="60245">MEGFHSDGPSMRWINETDFETDCGRLGWPDFDPSQNAISSMAFEVVGRPADGYDGSASVMPPPGDLDMNHVLLNNGAYRPPKPCDHCRSLGLHCLILKTTLANPNPVRACSSCVALFRDCSLAERTKREASEFETTIPVIGHLHGLNEEAGAGPPPNEIAGPQPVQTSRSAAASKRSTSRSTARTRPLRAWFFTHLGNPYPSDEEKAELSKQSGLDPIQVGNWFVNARRRERINTRTLTQSNLHRQGSPMPQDLPSSIPLQRWQNSPPEEEPASLKHIESALKEFHDIPSSSEAPSITTIDPRALSISGSSAGLSAGFRNCASSDSYSSSRIHQPFDDHSSRASSAYHSEQSGQSVPRATSKHTPRKTKFQCTFCSRAFDRKFDWLRHERSVHLPGLNRWVCGKPLAPMQSSNVWRINQTMPECIFCGHPSPDEEHLMSHEFEACAERDLQDRTFSRKDHLWQHLTKFHGCRKWSGWTPDLSVLKESRDDIHSRCGFCQANMSSWDERATHLVIHFRSGLTMADWVGSVGIDQLQMLQN</sequence>
<feature type="domain" description="Homeobox" evidence="7">
    <location>
        <begin position="171"/>
        <end position="234"/>
    </location>
</feature>
<feature type="compositionally biased region" description="Polar residues" evidence="6">
    <location>
        <begin position="254"/>
        <end position="267"/>
    </location>
</feature>
<protein>
    <recommendedName>
        <fullName evidence="11">Homeobox and C2H2 transcription factor</fullName>
    </recommendedName>
</protein>
<evidence type="ECO:0000256" key="2">
    <source>
        <dbReference type="ARBA" id="ARBA00023155"/>
    </source>
</evidence>
<dbReference type="Gene3D" id="3.30.160.60">
    <property type="entry name" value="Classic Zinc Finger"/>
    <property type="match status" value="1"/>
</dbReference>
<feature type="DNA-binding region" description="Homeobox" evidence="5">
    <location>
        <begin position="173"/>
        <end position="235"/>
    </location>
</feature>
<feature type="compositionally biased region" description="Polar residues" evidence="6">
    <location>
        <begin position="342"/>
        <end position="358"/>
    </location>
</feature>
<dbReference type="PROSITE" id="PS50071">
    <property type="entry name" value="HOMEOBOX_2"/>
    <property type="match status" value="1"/>
</dbReference>
<evidence type="ECO:0000256" key="6">
    <source>
        <dbReference type="SAM" id="MobiDB-lite"/>
    </source>
</evidence>
<comment type="caution">
    <text evidence="9">The sequence shown here is derived from an EMBL/GenBank/DDBJ whole genome shotgun (WGS) entry which is preliminary data.</text>
</comment>
<dbReference type="Gene3D" id="1.10.10.60">
    <property type="entry name" value="Homeodomain-like"/>
    <property type="match status" value="1"/>
</dbReference>
<dbReference type="InterPro" id="IPR001356">
    <property type="entry name" value="HD"/>
</dbReference>
<feature type="region of interest" description="Disordered" evidence="6">
    <location>
        <begin position="329"/>
        <end position="364"/>
    </location>
</feature>
<keyword evidence="1 5" id="KW-0238">DNA-binding</keyword>
<keyword evidence="4" id="KW-0863">Zinc-finger</keyword>
<dbReference type="Pfam" id="PF05920">
    <property type="entry name" value="Homeobox_KN"/>
    <property type="match status" value="1"/>
</dbReference>
<name>A0ABR2XYG8_9PEZI</name>
<gene>
    <name evidence="9" type="ORF">SCAR479_04089</name>
</gene>
<dbReference type="InterPro" id="IPR009057">
    <property type="entry name" value="Homeodomain-like_sf"/>
</dbReference>
<evidence type="ECO:0000259" key="7">
    <source>
        <dbReference type="PROSITE" id="PS50071"/>
    </source>
</evidence>
<feature type="region of interest" description="Disordered" evidence="6">
    <location>
        <begin position="145"/>
        <end position="184"/>
    </location>
</feature>
<reference evidence="9 10" key="1">
    <citation type="submission" date="2024-02" db="EMBL/GenBank/DDBJ databases">
        <title>First draft genome assembly of two strains of Seiridium cardinale.</title>
        <authorList>
            <person name="Emiliani G."/>
            <person name="Scali E."/>
        </authorList>
    </citation>
    <scope>NUCLEOTIDE SEQUENCE [LARGE SCALE GENOMIC DNA]</scope>
    <source>
        <strain evidence="9 10">BM-138-000479</strain>
    </source>
</reference>